<dbReference type="Proteomes" id="UP001360953">
    <property type="component" value="Unassembled WGS sequence"/>
</dbReference>
<dbReference type="GeneID" id="92028432"/>
<proteinExistence type="predicted"/>
<protein>
    <submittedName>
        <fullName evidence="2">Uncharacterized protein</fullName>
    </submittedName>
</protein>
<evidence type="ECO:0000313" key="3">
    <source>
        <dbReference type="Proteomes" id="UP001360953"/>
    </source>
</evidence>
<feature type="compositionally biased region" description="Basic residues" evidence="1">
    <location>
        <begin position="331"/>
        <end position="345"/>
    </location>
</feature>
<sequence length="375" mass="41675">MPKGLSKLSTASFGRARSRRRTDEDGPRPLPEYHVWDTELEQNVNGEAPELGEGVEGVEGERVVDREGEVEGERRVDGEGEVNREGEVDGEKEAEGEKKKADTEEDSSVNRVDSTKVAKDERTASEQEVGAPGSPQPSALAEAEKEPALPRALSPQQGIRWPRTLDEPETATASPRALTPAQGTNQPCSSSRSPSTGAENKRVPPHCLPPRRVPPLVRRTGSPTPSGSSIQLDRNRSRRLQRVERPGNIPVHCVVTERPKFSRERGVLNFLREFFQWGKGRFYQKINVSGHKNHQDPSPASSWKKIKLLRRSAKTPGGEEGPAQPRSGSHPLKKLWRTRSVRRSAKPPGEEVPAQPRSGYHRLKKLWRTRSAEKT</sequence>
<feature type="compositionally biased region" description="Basic and acidic residues" evidence="1">
    <location>
        <begin position="59"/>
        <end position="102"/>
    </location>
</feature>
<reference evidence="2 3" key="1">
    <citation type="submission" date="2024-04" db="EMBL/GenBank/DDBJ databases">
        <title>Phyllosticta paracitricarpa is synonymous to the EU quarantine fungus P. citricarpa based on phylogenomic analyses.</title>
        <authorList>
            <consortium name="Lawrence Berkeley National Laboratory"/>
            <person name="Van ingen-buijs V.A."/>
            <person name="Van westerhoven A.C."/>
            <person name="Haridas S."/>
            <person name="Skiadas P."/>
            <person name="Martin F."/>
            <person name="Groenewald J.Z."/>
            <person name="Crous P.W."/>
            <person name="Seidl M.F."/>
        </authorList>
    </citation>
    <scope>NUCLEOTIDE SEQUENCE [LARGE SCALE GENOMIC DNA]</scope>
    <source>
        <strain evidence="2 3">CPC 17464</strain>
    </source>
</reference>
<dbReference type="RefSeq" id="XP_066659273.1">
    <property type="nucleotide sequence ID" value="XM_066795526.1"/>
</dbReference>
<organism evidence="2 3">
    <name type="scientific">Phyllosticta citribraziliensis</name>
    <dbReference type="NCBI Taxonomy" id="989973"/>
    <lineage>
        <taxon>Eukaryota</taxon>
        <taxon>Fungi</taxon>
        <taxon>Dikarya</taxon>
        <taxon>Ascomycota</taxon>
        <taxon>Pezizomycotina</taxon>
        <taxon>Dothideomycetes</taxon>
        <taxon>Dothideomycetes incertae sedis</taxon>
        <taxon>Botryosphaeriales</taxon>
        <taxon>Phyllostictaceae</taxon>
        <taxon>Phyllosticta</taxon>
    </lineage>
</organism>
<evidence type="ECO:0000256" key="1">
    <source>
        <dbReference type="SAM" id="MobiDB-lite"/>
    </source>
</evidence>
<gene>
    <name evidence="2" type="ORF">J3D65DRAFT_3449</name>
</gene>
<evidence type="ECO:0000313" key="2">
    <source>
        <dbReference type="EMBL" id="KAK7544038.1"/>
    </source>
</evidence>
<feature type="compositionally biased region" description="Basic residues" evidence="1">
    <location>
        <begin position="359"/>
        <end position="368"/>
    </location>
</feature>
<accession>A0ABR1M9T8</accession>
<comment type="caution">
    <text evidence="2">The sequence shown here is derived from an EMBL/GenBank/DDBJ whole genome shotgun (WGS) entry which is preliminary data.</text>
</comment>
<keyword evidence="3" id="KW-1185">Reference proteome</keyword>
<feature type="region of interest" description="Disordered" evidence="1">
    <location>
        <begin position="1"/>
        <end position="244"/>
    </location>
</feature>
<name>A0ABR1M9T8_9PEZI</name>
<feature type="compositionally biased region" description="Basic and acidic residues" evidence="1">
    <location>
        <begin position="113"/>
        <end position="125"/>
    </location>
</feature>
<feature type="compositionally biased region" description="Polar residues" evidence="1">
    <location>
        <begin position="221"/>
        <end position="232"/>
    </location>
</feature>
<feature type="compositionally biased region" description="Polar residues" evidence="1">
    <location>
        <begin position="181"/>
        <end position="198"/>
    </location>
</feature>
<feature type="region of interest" description="Disordered" evidence="1">
    <location>
        <begin position="312"/>
        <end position="375"/>
    </location>
</feature>
<dbReference type="EMBL" id="JBBPEH010000001">
    <property type="protein sequence ID" value="KAK7544038.1"/>
    <property type="molecule type" value="Genomic_DNA"/>
</dbReference>